<protein>
    <recommendedName>
        <fullName evidence="4">Lipocalin-like domain-containing protein</fullName>
    </recommendedName>
</protein>
<feature type="chain" id="PRO_5002666473" description="Lipocalin-like domain-containing protein" evidence="1">
    <location>
        <begin position="26"/>
        <end position="590"/>
    </location>
</feature>
<dbReference type="Proteomes" id="UP000009049">
    <property type="component" value="Chromosome"/>
</dbReference>
<sequence>MKKYVNLATYTLFLLAIMAFTSCQSEFEEVNTADTQGESFAANSSTALLIEKTARLDGSFDNIVDGSSCIALNFPYSVNVNGIDLVIDSREDLHLIEEIFDEFEEDEDILEIIFPITITTKDLDELVIEGPDALEELVRDCVEGGDDDDIECIDFVYPITFYTFDVSNTQTGQVTVESDEQLQRFLKERGGDDIISIQYPITLVKYDGTEIRVSSNEELAVALDTARDICDEDDDDDYNDDDFDEERLANLLTECPWIVLTVERDAANLSDRYEAYKMFFGVDGAVEVKDREGNTLVGEWNLRMSDHGVLLQLSFDTLVDFNLTWLVYDIGDGKIKLFAEGGNRIIMKITCGDPGGILPGTLAEILRECSWIIKKVKNQGEEIDRLLGYEFEFQAEGVVTLSNGVTVSEGTWEVTTNTEGHLVLAISMGDEPGVNFEWPLRELLDNRLKFEVEEIDYELILLRVCPGTVDNDVAEIRNVLMGGDWMVAAYTETYMEETVDATAEFAGFDFNFGAEHVLTVSTNMDPLKQGLWRVVRDSEGKIKCYLNLGDDDDLLSELTEDWEFVSMTESRIELKDISGDGKVSVLVFEK</sequence>
<name>A4CJY4_ROBBH</name>
<dbReference type="AlphaFoldDB" id="A4CJY4"/>
<dbReference type="HOGENOM" id="CLU_021246_0_0_10"/>
<accession>A4CJY4</accession>
<dbReference type="PROSITE" id="PS51257">
    <property type="entry name" value="PROKAR_LIPOPROTEIN"/>
    <property type="match status" value="1"/>
</dbReference>
<dbReference type="RefSeq" id="WP_015753993.1">
    <property type="nucleotide sequence ID" value="NC_013222.1"/>
</dbReference>
<dbReference type="STRING" id="313596.RB2501_10070"/>
<proteinExistence type="predicted"/>
<reference evidence="2 3" key="1">
    <citation type="journal article" date="2009" name="J. Bacteriol.">
        <title>Complete genome sequence of Robiginitalea biformata HTCC2501.</title>
        <authorList>
            <person name="Oh H.M."/>
            <person name="Giovannoni S.J."/>
            <person name="Lee K."/>
            <person name="Ferriera S."/>
            <person name="Johnson J."/>
            <person name="Cho J.C."/>
        </authorList>
    </citation>
    <scope>NUCLEOTIDE SEQUENCE [LARGE SCALE GENOMIC DNA]</scope>
    <source>
        <strain evidence="3">ATCC BAA-864 / HTCC2501 / KCTC 12146</strain>
    </source>
</reference>
<dbReference type="OrthoDB" id="832379at2"/>
<evidence type="ECO:0008006" key="4">
    <source>
        <dbReference type="Google" id="ProtNLM"/>
    </source>
</evidence>
<dbReference type="KEGG" id="rbi:RB2501_10070"/>
<gene>
    <name evidence="2" type="ordered locus">RB2501_10070</name>
</gene>
<dbReference type="EMBL" id="CP001712">
    <property type="protein sequence ID" value="EAR17242.1"/>
    <property type="molecule type" value="Genomic_DNA"/>
</dbReference>
<organism evidence="2 3">
    <name type="scientific">Robiginitalea biformata (strain ATCC BAA-864 / DSM 15991 / KCTC 12146 / HTCC2501)</name>
    <dbReference type="NCBI Taxonomy" id="313596"/>
    <lineage>
        <taxon>Bacteria</taxon>
        <taxon>Pseudomonadati</taxon>
        <taxon>Bacteroidota</taxon>
        <taxon>Flavobacteriia</taxon>
        <taxon>Flavobacteriales</taxon>
        <taxon>Flavobacteriaceae</taxon>
        <taxon>Robiginitalea</taxon>
    </lineage>
</organism>
<evidence type="ECO:0000313" key="2">
    <source>
        <dbReference type="EMBL" id="EAR17242.1"/>
    </source>
</evidence>
<evidence type="ECO:0000313" key="3">
    <source>
        <dbReference type="Proteomes" id="UP000009049"/>
    </source>
</evidence>
<evidence type="ECO:0000256" key="1">
    <source>
        <dbReference type="SAM" id="SignalP"/>
    </source>
</evidence>
<keyword evidence="3" id="KW-1185">Reference proteome</keyword>
<dbReference type="eggNOG" id="ENOG502Z9DW">
    <property type="taxonomic scope" value="Bacteria"/>
</dbReference>
<feature type="signal peptide" evidence="1">
    <location>
        <begin position="1"/>
        <end position="25"/>
    </location>
</feature>
<keyword evidence="1" id="KW-0732">Signal</keyword>